<keyword evidence="4" id="KW-1185">Reference proteome</keyword>
<evidence type="ECO:0000313" key="4">
    <source>
        <dbReference type="Proteomes" id="UP000317046"/>
    </source>
</evidence>
<organism evidence="3 4">
    <name type="scientific">Cellulomonas cellasea</name>
    <dbReference type="NCBI Taxonomy" id="43670"/>
    <lineage>
        <taxon>Bacteria</taxon>
        <taxon>Bacillati</taxon>
        <taxon>Actinomycetota</taxon>
        <taxon>Actinomycetes</taxon>
        <taxon>Micrococcales</taxon>
        <taxon>Cellulomonadaceae</taxon>
        <taxon>Cellulomonas</taxon>
    </lineage>
</organism>
<protein>
    <recommendedName>
        <fullName evidence="2">AbiEi antitoxin N-terminal domain-containing protein</fullName>
    </recommendedName>
</protein>
<gene>
    <name evidence="3" type="ORF">CCE01nite_13700</name>
</gene>
<feature type="region of interest" description="Disordered" evidence="1">
    <location>
        <begin position="333"/>
        <end position="355"/>
    </location>
</feature>
<evidence type="ECO:0000259" key="2">
    <source>
        <dbReference type="Pfam" id="PF13338"/>
    </source>
</evidence>
<sequence>MTIQVLASVSQIAGAQWGLVTTAQAEREGITRLQLARLADAGVLERVDRGVYATTAAPTEHRTLRAAWLALDPARTAEERLADPVAAGVASHTSAAGLHGLGDLLDDTPELTLPHRKQSRRGVRLHRLPLTDADVTLVDGLPTTTEERTVADLLRDGHDLDHVAQIVGQGARRGVIDLDDLTEQVEPVARRYDQPDGRALVEHLLDLVGLSRTALVRMLADSAEGRELVAAGRASALSDLAASFMPEIDTARLFGLDKIAANTFAGIDVGKILGMTELFNITLKPLHDQIAAAVSPQLQSALAITNTPAFRSVLQATQSPAVKAAQQWLGSDVGRQATQAAEEAASRSEGSGGAT</sequence>
<feature type="domain" description="AbiEi antitoxin N-terminal" evidence="2">
    <location>
        <begin position="11"/>
        <end position="53"/>
    </location>
</feature>
<accession>A0A4Y3KSK3</accession>
<dbReference type="RefSeq" id="WP_170223947.1">
    <property type="nucleotide sequence ID" value="NZ_BJLR01000013.1"/>
</dbReference>
<dbReference type="EMBL" id="BJLR01000013">
    <property type="protein sequence ID" value="GEA87421.1"/>
    <property type="molecule type" value="Genomic_DNA"/>
</dbReference>
<evidence type="ECO:0000313" key="3">
    <source>
        <dbReference type="EMBL" id="GEA87421.1"/>
    </source>
</evidence>
<name>A0A4Y3KSK3_9CELL</name>
<reference evidence="3" key="1">
    <citation type="submission" date="2019-06" db="EMBL/GenBank/DDBJ databases">
        <title>Whole genome shotgun sequence of Cellulomonas cellasea NBRC 3753.</title>
        <authorList>
            <person name="Hosoyama A."/>
            <person name="Uohara A."/>
            <person name="Ohji S."/>
            <person name="Ichikawa N."/>
        </authorList>
    </citation>
    <scope>NUCLEOTIDE SEQUENCE [LARGE SCALE GENOMIC DNA]</scope>
    <source>
        <strain evidence="3">NBRC 3753</strain>
    </source>
</reference>
<dbReference type="AlphaFoldDB" id="A0A4Y3KSK3"/>
<proteinExistence type="predicted"/>
<feature type="compositionally biased region" description="Low complexity" evidence="1">
    <location>
        <begin position="334"/>
        <end position="349"/>
    </location>
</feature>
<evidence type="ECO:0000256" key="1">
    <source>
        <dbReference type="SAM" id="MobiDB-lite"/>
    </source>
</evidence>
<dbReference type="Pfam" id="PF13338">
    <property type="entry name" value="AbiEi_4"/>
    <property type="match status" value="1"/>
</dbReference>
<dbReference type="Proteomes" id="UP000317046">
    <property type="component" value="Unassembled WGS sequence"/>
</dbReference>
<dbReference type="InterPro" id="IPR025159">
    <property type="entry name" value="AbiEi_N"/>
</dbReference>
<comment type="caution">
    <text evidence="3">The sequence shown here is derived from an EMBL/GenBank/DDBJ whole genome shotgun (WGS) entry which is preliminary data.</text>
</comment>